<feature type="transmembrane region" description="Helical" evidence="7">
    <location>
        <begin position="242"/>
        <end position="275"/>
    </location>
</feature>
<keyword evidence="4 7" id="KW-0812">Transmembrane</keyword>
<evidence type="ECO:0000256" key="1">
    <source>
        <dbReference type="ARBA" id="ARBA00004429"/>
    </source>
</evidence>
<feature type="transmembrane region" description="Helical" evidence="7">
    <location>
        <begin position="184"/>
        <end position="209"/>
    </location>
</feature>
<dbReference type="Proteomes" id="UP001232156">
    <property type="component" value="Unassembled WGS sequence"/>
</dbReference>
<dbReference type="NCBIfam" id="TIGR00786">
    <property type="entry name" value="dctM"/>
    <property type="match status" value="1"/>
</dbReference>
<dbReference type="PANTHER" id="PTHR33362:SF7">
    <property type="entry name" value="SLL1103 PROTEIN"/>
    <property type="match status" value="1"/>
</dbReference>
<dbReference type="InterPro" id="IPR010656">
    <property type="entry name" value="DctM"/>
</dbReference>
<dbReference type="Pfam" id="PF06808">
    <property type="entry name" value="DctM"/>
    <property type="match status" value="1"/>
</dbReference>
<evidence type="ECO:0000256" key="2">
    <source>
        <dbReference type="ARBA" id="ARBA00022475"/>
    </source>
</evidence>
<evidence type="ECO:0000313" key="9">
    <source>
        <dbReference type="EMBL" id="MDR4127169.1"/>
    </source>
</evidence>
<gene>
    <name evidence="9" type="ORF">Q8947_14415</name>
</gene>
<feature type="transmembrane region" description="Helical" evidence="7">
    <location>
        <begin position="332"/>
        <end position="350"/>
    </location>
</feature>
<keyword evidence="6 7" id="KW-0472">Membrane</keyword>
<feature type="transmembrane region" description="Helical" evidence="7">
    <location>
        <begin position="149"/>
        <end position="172"/>
    </location>
</feature>
<evidence type="ECO:0000256" key="6">
    <source>
        <dbReference type="ARBA" id="ARBA00023136"/>
    </source>
</evidence>
<proteinExistence type="inferred from homology"/>
<evidence type="ECO:0000313" key="10">
    <source>
        <dbReference type="Proteomes" id="UP001232156"/>
    </source>
</evidence>
<evidence type="ECO:0000256" key="3">
    <source>
        <dbReference type="ARBA" id="ARBA00022519"/>
    </source>
</evidence>
<comment type="subcellular location">
    <subcellularLocation>
        <location evidence="1 7">Cell inner membrane</location>
        <topology evidence="1 7">Multi-pass membrane protein</topology>
    </subcellularLocation>
</comment>
<evidence type="ECO:0000259" key="8">
    <source>
        <dbReference type="Pfam" id="PF06808"/>
    </source>
</evidence>
<keyword evidence="5 7" id="KW-1133">Transmembrane helix</keyword>
<sequence length="458" mass="49134">MMDFITTNLSMFMFIVLAALFFMGLPVGFVLGGVSLWFGLIGWGLDLFSLVEFFNFMHRIWGGAADNIVLIAAPLFIFMGILLEKSEVAADLLRCLQILLKRVPGGLALGVAIMGTIMAATTGIIGASVVMLSMLALPAMLRQNYDKGLATGVICAAGTLGILIPPSIMLVIMGDIMQLSTGKLFLGAVFPGLLLSALYVVYIVLLSWWKPHMAPALGSDDDLHEGETLPGLVLKAFVPPTILIGLVLGSIFLGWATPTEAAGVGVAGAVLLAIMNGKFTPRLMTETVRISTLTIGMVFLIIMAAACFSYVFRSLGGDDVIHGMLDAMGLGPWGVLLLFLTAIFLMGFFFDWLEIILIVVPIFAPIIATLDFGTHVAMPSEVVYWFAILIAVNLQTSFLTPPFGFALFFVKGSAPPSVRMEDIYKGIIPFVLLQLGGLALTVAFPDLALWLPRTLMGN</sequence>
<reference evidence="9 10" key="1">
    <citation type="submission" date="2023-08" db="EMBL/GenBank/DDBJ databases">
        <title>Alcaligenaceae gen. nov., a novel taxon isolated from the sludge of Yixing Pesticide Factory.</title>
        <authorList>
            <person name="Ruan L."/>
        </authorList>
    </citation>
    <scope>NUCLEOTIDE SEQUENCE [LARGE SCALE GENOMIC DNA]</scope>
    <source>
        <strain evidence="9 10">LG-2</strain>
    </source>
</reference>
<dbReference type="RefSeq" id="WP_347287707.1">
    <property type="nucleotide sequence ID" value="NZ_JAUZQE010000060.1"/>
</dbReference>
<evidence type="ECO:0000256" key="5">
    <source>
        <dbReference type="ARBA" id="ARBA00022989"/>
    </source>
</evidence>
<evidence type="ECO:0000256" key="4">
    <source>
        <dbReference type="ARBA" id="ARBA00022692"/>
    </source>
</evidence>
<comment type="subunit">
    <text evidence="7">The complex comprises the extracytoplasmic solute receptor protein and the two transmembrane proteins.</text>
</comment>
<feature type="transmembrane region" description="Helical" evidence="7">
    <location>
        <begin position="287"/>
        <end position="312"/>
    </location>
</feature>
<protein>
    <recommendedName>
        <fullName evidence="7">TRAP transporter large permease protein</fullName>
    </recommendedName>
</protein>
<feature type="transmembrane region" description="Helical" evidence="7">
    <location>
        <begin position="60"/>
        <end position="83"/>
    </location>
</feature>
<feature type="transmembrane region" description="Helical" evidence="7">
    <location>
        <begin position="355"/>
        <end position="377"/>
    </location>
</feature>
<feature type="transmembrane region" description="Helical" evidence="7">
    <location>
        <begin position="12"/>
        <end position="40"/>
    </location>
</feature>
<keyword evidence="10" id="KW-1185">Reference proteome</keyword>
<evidence type="ECO:0000256" key="7">
    <source>
        <dbReference type="RuleBase" id="RU369079"/>
    </source>
</evidence>
<dbReference type="PANTHER" id="PTHR33362">
    <property type="entry name" value="SIALIC ACID TRAP TRANSPORTER PERMEASE PROTEIN SIAT-RELATED"/>
    <property type="match status" value="1"/>
</dbReference>
<name>A0ABU1D9N7_9BURK</name>
<keyword evidence="3 7" id="KW-0997">Cell inner membrane</keyword>
<comment type="caution">
    <text evidence="9">The sequence shown here is derived from an EMBL/GenBank/DDBJ whole genome shotgun (WGS) entry which is preliminary data.</text>
</comment>
<comment type="function">
    <text evidence="7">Part of the tripartite ATP-independent periplasmic (TRAP) transport system.</text>
</comment>
<dbReference type="EMBL" id="JAUZQE010000060">
    <property type="protein sequence ID" value="MDR4127169.1"/>
    <property type="molecule type" value="Genomic_DNA"/>
</dbReference>
<keyword evidence="7" id="KW-0813">Transport</keyword>
<feature type="domain" description="TRAP C4-dicarboxylate transport system permease DctM subunit" evidence="8">
    <location>
        <begin position="14"/>
        <end position="446"/>
    </location>
</feature>
<feature type="transmembrane region" description="Helical" evidence="7">
    <location>
        <begin position="430"/>
        <end position="451"/>
    </location>
</feature>
<feature type="transmembrane region" description="Helical" evidence="7">
    <location>
        <begin position="383"/>
        <end position="410"/>
    </location>
</feature>
<feature type="transmembrane region" description="Helical" evidence="7">
    <location>
        <begin position="104"/>
        <end position="137"/>
    </location>
</feature>
<accession>A0ABU1D9N7</accession>
<dbReference type="InterPro" id="IPR004681">
    <property type="entry name" value="TRAP_DctM"/>
</dbReference>
<organism evidence="9 10">
    <name type="scientific">Yanghanlia caeni</name>
    <dbReference type="NCBI Taxonomy" id="3064283"/>
    <lineage>
        <taxon>Bacteria</taxon>
        <taxon>Pseudomonadati</taxon>
        <taxon>Pseudomonadota</taxon>
        <taxon>Betaproteobacteria</taxon>
        <taxon>Burkholderiales</taxon>
        <taxon>Alcaligenaceae</taxon>
        <taxon>Yanghanlia</taxon>
    </lineage>
</organism>
<keyword evidence="2" id="KW-1003">Cell membrane</keyword>
<comment type="similarity">
    <text evidence="7">Belongs to the TRAP transporter large permease family.</text>
</comment>